<protein>
    <recommendedName>
        <fullName evidence="1">DUF7730 domain-containing protein</fullName>
    </recommendedName>
</protein>
<dbReference type="EMBL" id="ML986542">
    <property type="protein sequence ID" value="KAF2271434.1"/>
    <property type="molecule type" value="Genomic_DNA"/>
</dbReference>
<dbReference type="Proteomes" id="UP000800097">
    <property type="component" value="Unassembled WGS sequence"/>
</dbReference>
<dbReference type="GeneID" id="54547444"/>
<evidence type="ECO:0000313" key="3">
    <source>
        <dbReference type="Proteomes" id="UP000800097"/>
    </source>
</evidence>
<keyword evidence="3" id="KW-1185">Reference proteome</keyword>
<dbReference type="PANTHER" id="PTHR38790">
    <property type="entry name" value="2EXR DOMAIN-CONTAINING PROTEIN-RELATED"/>
    <property type="match status" value="1"/>
</dbReference>
<organism evidence="2 3">
    <name type="scientific">Westerdykella ornata</name>
    <dbReference type="NCBI Taxonomy" id="318751"/>
    <lineage>
        <taxon>Eukaryota</taxon>
        <taxon>Fungi</taxon>
        <taxon>Dikarya</taxon>
        <taxon>Ascomycota</taxon>
        <taxon>Pezizomycotina</taxon>
        <taxon>Dothideomycetes</taxon>
        <taxon>Pleosporomycetidae</taxon>
        <taxon>Pleosporales</taxon>
        <taxon>Sporormiaceae</taxon>
        <taxon>Westerdykella</taxon>
    </lineage>
</organism>
<dbReference type="InterPro" id="IPR056632">
    <property type="entry name" value="DUF7730"/>
</dbReference>
<dbReference type="AlphaFoldDB" id="A0A6A6J5E0"/>
<gene>
    <name evidence="2" type="ORF">EI97DRAFT_270102</name>
</gene>
<proteinExistence type="predicted"/>
<feature type="domain" description="DUF7730" evidence="1">
    <location>
        <begin position="100"/>
        <end position="233"/>
    </location>
</feature>
<dbReference type="Pfam" id="PF24864">
    <property type="entry name" value="DUF7730"/>
    <property type="match status" value="1"/>
</dbReference>
<reference evidence="2" key="1">
    <citation type="journal article" date="2020" name="Stud. Mycol.">
        <title>101 Dothideomycetes genomes: a test case for predicting lifestyles and emergence of pathogens.</title>
        <authorList>
            <person name="Haridas S."/>
            <person name="Albert R."/>
            <person name="Binder M."/>
            <person name="Bloem J."/>
            <person name="Labutti K."/>
            <person name="Salamov A."/>
            <person name="Andreopoulos B."/>
            <person name="Baker S."/>
            <person name="Barry K."/>
            <person name="Bills G."/>
            <person name="Bluhm B."/>
            <person name="Cannon C."/>
            <person name="Castanera R."/>
            <person name="Culley D."/>
            <person name="Daum C."/>
            <person name="Ezra D."/>
            <person name="Gonzalez J."/>
            <person name="Henrissat B."/>
            <person name="Kuo A."/>
            <person name="Liang C."/>
            <person name="Lipzen A."/>
            <person name="Lutzoni F."/>
            <person name="Magnuson J."/>
            <person name="Mondo S."/>
            <person name="Nolan M."/>
            <person name="Ohm R."/>
            <person name="Pangilinan J."/>
            <person name="Park H.-J."/>
            <person name="Ramirez L."/>
            <person name="Alfaro M."/>
            <person name="Sun H."/>
            <person name="Tritt A."/>
            <person name="Yoshinaga Y."/>
            <person name="Zwiers L.-H."/>
            <person name="Turgeon B."/>
            <person name="Goodwin S."/>
            <person name="Spatafora J."/>
            <person name="Crous P."/>
            <person name="Grigoriev I."/>
        </authorList>
    </citation>
    <scope>NUCLEOTIDE SEQUENCE</scope>
    <source>
        <strain evidence="2">CBS 379.55</strain>
    </source>
</reference>
<evidence type="ECO:0000313" key="2">
    <source>
        <dbReference type="EMBL" id="KAF2271434.1"/>
    </source>
</evidence>
<name>A0A6A6J5E0_WESOR</name>
<evidence type="ECO:0000259" key="1">
    <source>
        <dbReference type="Pfam" id="PF24864"/>
    </source>
</evidence>
<sequence length="261" mass="30060">MLKMFVDGLLNRKVARRNLARQRREDQRREYWSSRLPNPGPKYSNCISPRGKVPAGQEDSIFFVKLPLELRIAIYQRLYGDLTVTLSFFDDPDASTFRVKGNHEEWLFSFPKTCLLAYLESTECIYKCITFHCREIACMQILPCFIAPTWLQTIQSLRVHFPVKGIYNTPWQANLPPQNEETWEKAWDVISSMQGLKSLVVNLTAGGTLVFEHTETQLSKTLKKACGVQTYLVSIDWPPSSSAFSDTNSTPWELELRHFAV</sequence>
<accession>A0A6A6J5E0</accession>
<dbReference type="OrthoDB" id="4757095at2759"/>
<dbReference type="RefSeq" id="XP_033648973.1">
    <property type="nucleotide sequence ID" value="XM_033794269.1"/>
</dbReference>